<organism evidence="1 2">
    <name type="scientific">Enterovibrio nigricans DSM 22720</name>
    <dbReference type="NCBI Taxonomy" id="1121868"/>
    <lineage>
        <taxon>Bacteria</taxon>
        <taxon>Pseudomonadati</taxon>
        <taxon>Pseudomonadota</taxon>
        <taxon>Gammaproteobacteria</taxon>
        <taxon>Vibrionales</taxon>
        <taxon>Vibrionaceae</taxon>
        <taxon>Enterovibrio</taxon>
    </lineage>
</organism>
<accession>A0A1T4V5R2</accession>
<evidence type="ECO:0000313" key="2">
    <source>
        <dbReference type="Proteomes" id="UP000190162"/>
    </source>
</evidence>
<name>A0A1T4V5R2_9GAMM</name>
<dbReference type="AlphaFoldDB" id="A0A1T4V5R2"/>
<reference evidence="2" key="1">
    <citation type="submission" date="2017-02" db="EMBL/GenBank/DDBJ databases">
        <authorList>
            <person name="Varghese N."/>
            <person name="Submissions S."/>
        </authorList>
    </citation>
    <scope>NUCLEOTIDE SEQUENCE [LARGE SCALE GENOMIC DNA]</scope>
    <source>
        <strain evidence="2">DSM 22720</strain>
    </source>
</reference>
<dbReference type="EMBL" id="FUXU01000049">
    <property type="protein sequence ID" value="SKA60287.1"/>
    <property type="molecule type" value="Genomic_DNA"/>
</dbReference>
<dbReference type="RefSeq" id="WP_078753498.1">
    <property type="nucleotide sequence ID" value="NZ_FUXU01000049.1"/>
</dbReference>
<evidence type="ECO:0000313" key="1">
    <source>
        <dbReference type="EMBL" id="SKA60287.1"/>
    </source>
</evidence>
<keyword evidence="2" id="KW-1185">Reference proteome</keyword>
<proteinExistence type="predicted"/>
<dbReference type="Proteomes" id="UP000190162">
    <property type="component" value="Unassembled WGS sequence"/>
</dbReference>
<protein>
    <submittedName>
        <fullName evidence="1">Uncharacterized protein</fullName>
    </submittedName>
</protein>
<sequence length="67" mass="7493">MPLQQTQVQRDRFDTIADAVASNFLDGDRTFIKETNRMYFASVDSFSESIITSNGLYITPMTAAPTP</sequence>
<gene>
    <name evidence="1" type="ORF">SAMN02745132_03269</name>
</gene>